<evidence type="ECO:0000256" key="1">
    <source>
        <dbReference type="SAM" id="MobiDB-lite"/>
    </source>
</evidence>
<dbReference type="OrthoDB" id="5148443at2759"/>
<feature type="compositionally biased region" description="Basic and acidic residues" evidence="1">
    <location>
        <begin position="1237"/>
        <end position="1251"/>
    </location>
</feature>
<gene>
    <name evidence="3" type="ORF">GMOD_00000104</name>
</gene>
<keyword evidence="2" id="KW-0472">Membrane</keyword>
<keyword evidence="3" id="KW-0418">Kinase</keyword>
<keyword evidence="2" id="KW-1133">Transmembrane helix</keyword>
<dbReference type="AlphaFoldDB" id="A0A3M7M6N7"/>
<feature type="compositionally biased region" description="Low complexity" evidence="1">
    <location>
        <begin position="1206"/>
        <end position="1229"/>
    </location>
</feature>
<feature type="transmembrane region" description="Helical" evidence="2">
    <location>
        <begin position="691"/>
        <end position="722"/>
    </location>
</feature>
<keyword evidence="2" id="KW-0812">Transmembrane</keyword>
<keyword evidence="4" id="KW-1185">Reference proteome</keyword>
<feature type="transmembrane region" description="Helical" evidence="2">
    <location>
        <begin position="743"/>
        <end position="764"/>
    </location>
</feature>
<sequence length="1269" mass="132509">MIAGLVPAVGFWTGRISHATEQYPDGLTAIFSTHTIDALNQDPRLRSAILSLTEAIAHSSTDLGERFRSDSLKNFGTNLTDGISYIRGKQEIELKKRGFFDDLSNLFGSLTSGGNGGVVPNARGAAGPNLADRLGDLLSGLGNSIGLNLTSGLDNILGNLDQPALFLGVGLGVGATTSLNLTNTQETNKIVAKVAAANNASATGINLIAQQLGNGVSSSVAPALGSNTNISLGPAAYSLALGIGNATAKGLGLTQQKFLPSNASGIEAIAGNIGLGVAGPLVSNIDFQALMKNAGGSTFMQQLPQIAAAAGMGLGEGAKDGLRLASTSAGKSGNQKRQASGNPSMATNVSEVVGVFAKGLSQSFIEGSNFSSLTTASMFTNMVDFKALLQPLSAGVGAGIGSGAAIGLGFKAADSEPVFGTNMTGNDQQTAMVAESFTQNLVANFLINSTALEQAQKSITDGGPNSVFKNVDAAKAAEGFARGTIEGILSALASVGGINNLINGTIPANAIDNVPVLKPTKFNDSVDGSAVGFARGLTGKGTILVAEIARNLTRGPQNTIESAAGQKRSVSKVAEEASVVADGQLSPRQLEERKIGGLVISARTAEVAAQTAIDTLTCPGIGGLASTVLGLRSALKADPSLLDAFTGDGTVPLDGAVLRALPKGPITLYNDGNNFEVELQTSSIKVNGLDLMTMIVVTALHIAFAGIGFLLLLPLYLTWGAAWRFSVIAGYPINEAKNLKWRMWFLVLFAVFSFVGIIFGIVGIGNSGHFRDTHSIFGLVTLIFLFPTVVVTIIRLRTHLPHPSPSAFSGYKGPLALAKSPQRIYLISGVATQLLLSLGQLVVLQGFTTLRSVFLCVIDAFFDSITATTVVSIIVMVQISATAIIAFRAWLEQHIASREAKGETVTSSPVVGMHKRSDTMATFGFEKKGPPPALDLTATRPRLPTWEVNALRGEEQIGISTPFNIMKDGSIHELESKASPFVSVEEQQHYQERGIYTPKTGGYVPVSTKARGLIPPVPSIPFPPRSAGLPSSNILGATPTFTASAGTPTPRAAEFIASSPAPPRTAGLTMSRDDDNSDDDDYYLAHSPDYAENRPSSDVFDNARSPLLPNNSNNKNDNNDNNDVPPLPTEPKTANVSTADLWPPPKPTMPSSPHPGNKVSNSLLSTSAYGGADYVFPNQTNVSTADLFPPPNPDYERIAAAQRTQLQSQKEATAAAARSSETSGSGSLSILHRKKGSKDSAKSARQRESRPMDGNVPVRDSFMGFENGR</sequence>
<organism evidence="3 4">
    <name type="scientific">Pyrenophora seminiperda CCB06</name>
    <dbReference type="NCBI Taxonomy" id="1302712"/>
    <lineage>
        <taxon>Eukaryota</taxon>
        <taxon>Fungi</taxon>
        <taxon>Dikarya</taxon>
        <taxon>Ascomycota</taxon>
        <taxon>Pezizomycotina</taxon>
        <taxon>Dothideomycetes</taxon>
        <taxon>Pleosporomycetidae</taxon>
        <taxon>Pleosporales</taxon>
        <taxon>Pleosporineae</taxon>
        <taxon>Pleosporaceae</taxon>
        <taxon>Pyrenophora</taxon>
    </lineage>
</organism>
<feature type="compositionally biased region" description="Low complexity" evidence="1">
    <location>
        <begin position="1106"/>
        <end position="1124"/>
    </location>
</feature>
<feature type="transmembrane region" description="Helical" evidence="2">
    <location>
        <begin position="776"/>
        <end position="796"/>
    </location>
</feature>
<feature type="region of interest" description="Disordered" evidence="1">
    <location>
        <begin position="1053"/>
        <end position="1269"/>
    </location>
</feature>
<protein>
    <submittedName>
        <fullName evidence="3">Kinase isozyme mitochondrial</fullName>
    </submittedName>
</protein>
<dbReference type="Proteomes" id="UP000265663">
    <property type="component" value="Unassembled WGS sequence"/>
</dbReference>
<proteinExistence type="predicted"/>
<accession>A0A3M7M6N7</accession>
<dbReference type="EMBL" id="KE747824">
    <property type="protein sequence ID" value="RMZ70059.1"/>
    <property type="molecule type" value="Genomic_DNA"/>
</dbReference>
<name>A0A3M7M6N7_9PLEO</name>
<feature type="compositionally biased region" description="Polar residues" evidence="1">
    <location>
        <begin position="1158"/>
        <end position="1168"/>
    </location>
</feature>
<feature type="transmembrane region" description="Helical" evidence="2">
    <location>
        <begin position="824"/>
        <end position="847"/>
    </location>
</feature>
<reference evidence="3 4" key="1">
    <citation type="journal article" date="2014" name="PLoS ONE">
        <title>De novo Genome Assembly of the Fungal Plant Pathogen Pyrenophora semeniperda.</title>
        <authorList>
            <person name="Soliai M.M."/>
            <person name="Meyer S.E."/>
            <person name="Udall J.A."/>
            <person name="Elzinga D.E."/>
            <person name="Hermansen R.A."/>
            <person name="Bodily P.M."/>
            <person name="Hart A.A."/>
            <person name="Coleman C.E."/>
        </authorList>
    </citation>
    <scope>NUCLEOTIDE SEQUENCE [LARGE SCALE GENOMIC DNA]</scope>
    <source>
        <strain evidence="3 4">CCB06</strain>
        <tissue evidence="3">Mycelium</tissue>
    </source>
</reference>
<keyword evidence="3" id="KW-0808">Transferase</keyword>
<feature type="transmembrane region" description="Helical" evidence="2">
    <location>
        <begin position="867"/>
        <end position="891"/>
    </location>
</feature>
<evidence type="ECO:0000313" key="4">
    <source>
        <dbReference type="Proteomes" id="UP000265663"/>
    </source>
</evidence>
<evidence type="ECO:0000313" key="3">
    <source>
        <dbReference type="EMBL" id="RMZ70059.1"/>
    </source>
</evidence>
<feature type="compositionally biased region" description="Pro residues" evidence="1">
    <location>
        <begin position="1142"/>
        <end position="1153"/>
    </location>
</feature>
<evidence type="ECO:0000256" key="2">
    <source>
        <dbReference type="SAM" id="Phobius"/>
    </source>
</evidence>
<dbReference type="GO" id="GO:0016301">
    <property type="term" value="F:kinase activity"/>
    <property type="evidence" value="ECO:0007669"/>
    <property type="project" value="UniProtKB-KW"/>
</dbReference>
<feature type="region of interest" description="Disordered" evidence="1">
    <location>
        <begin position="325"/>
        <end position="345"/>
    </location>
</feature>